<sequence>MALYYSLTADDLENTFGESPNPRTHTIGELDMAKEAKTRASRIPAQRWEELKAIICTEYKRKTLEALMMFLKEEHDLDVTYCSSGGLKISNLVLTLGRKRQLVYRLGIWDCGKYNLKDDQSDEDSDLDDEDFVPNGGHVYEVPDALGLTSCFEAGSYTYDLITHHIQAANAIFAVAGGGYAWATYNNDFHDDVKDSKRLVALCRSAETVEQCRKALDILESQISQSSSHVGFWSLLYVHVVESMNHEIRDGDLVTLKDPIKEMLTAAVSSILLGSWDGFLLKEGGSVDLFAFHLLDTVYEQHHTLSLQLEEKKLGSLLYSMDDWVLSEYDDQEASSVLVRLKQCAQWCLLSLEEVSKDLSQTRLHICSAHNEAQKYWKEHLEIYGTLWHRLFMQQLNAQGQSFGVGFGAGAEGLEWAENARRDLGISHAEVLSCMCWVIVKHGGPRNDNDGTLEGLFGRAKAAAQGVLNTEPRELWLEFLGTFKRLNDLTVTKGANAAKYARYRDDFMKDFVAFVEDTLKVFATFGGPKTGERIGDEFYPGVAF</sequence>
<feature type="domain" description="Clr5" evidence="1">
    <location>
        <begin position="45"/>
        <end position="80"/>
    </location>
</feature>
<evidence type="ECO:0000259" key="1">
    <source>
        <dbReference type="Pfam" id="PF14420"/>
    </source>
</evidence>
<dbReference type="EMBL" id="JAHMHQ010000003">
    <property type="protein sequence ID" value="KAK1640871.1"/>
    <property type="molecule type" value="Genomic_DNA"/>
</dbReference>
<evidence type="ECO:0000313" key="3">
    <source>
        <dbReference type="Proteomes" id="UP001243989"/>
    </source>
</evidence>
<evidence type="ECO:0000313" key="2">
    <source>
        <dbReference type="EMBL" id="KAK1640871.1"/>
    </source>
</evidence>
<reference evidence="2" key="1">
    <citation type="submission" date="2021-06" db="EMBL/GenBank/DDBJ databases">
        <title>Comparative genomics, transcriptomics and evolutionary studies reveal genomic signatures of adaptation to plant cell wall in hemibiotrophic fungi.</title>
        <authorList>
            <consortium name="DOE Joint Genome Institute"/>
            <person name="Baroncelli R."/>
            <person name="Diaz J.F."/>
            <person name="Benocci T."/>
            <person name="Peng M."/>
            <person name="Battaglia E."/>
            <person name="Haridas S."/>
            <person name="Andreopoulos W."/>
            <person name="Labutti K."/>
            <person name="Pangilinan J."/>
            <person name="Floch G.L."/>
            <person name="Makela M.R."/>
            <person name="Henrissat B."/>
            <person name="Grigoriev I.V."/>
            <person name="Crouch J.A."/>
            <person name="De Vries R.P."/>
            <person name="Sukno S.A."/>
            <person name="Thon M.R."/>
        </authorList>
    </citation>
    <scope>NUCLEOTIDE SEQUENCE</scope>
    <source>
        <strain evidence="2">CBS 102054</strain>
    </source>
</reference>
<keyword evidence="3" id="KW-1185">Reference proteome</keyword>
<gene>
    <name evidence="2" type="ORF">BDP81DRAFT_417568</name>
</gene>
<proteinExistence type="predicted"/>
<accession>A0AAJ0ELA9</accession>
<organism evidence="2 3">
    <name type="scientific">Colletotrichum phormii</name>
    <dbReference type="NCBI Taxonomy" id="359342"/>
    <lineage>
        <taxon>Eukaryota</taxon>
        <taxon>Fungi</taxon>
        <taxon>Dikarya</taxon>
        <taxon>Ascomycota</taxon>
        <taxon>Pezizomycotina</taxon>
        <taxon>Sordariomycetes</taxon>
        <taxon>Hypocreomycetidae</taxon>
        <taxon>Glomerellales</taxon>
        <taxon>Glomerellaceae</taxon>
        <taxon>Colletotrichum</taxon>
        <taxon>Colletotrichum acutatum species complex</taxon>
    </lineage>
</organism>
<dbReference type="InterPro" id="IPR025676">
    <property type="entry name" value="Clr5_dom"/>
</dbReference>
<protein>
    <recommendedName>
        <fullName evidence="1">Clr5 domain-containing protein</fullName>
    </recommendedName>
</protein>
<dbReference type="GeneID" id="85474501"/>
<name>A0AAJ0ELA9_9PEZI</name>
<dbReference type="RefSeq" id="XP_060449478.1">
    <property type="nucleotide sequence ID" value="XM_060589639.1"/>
</dbReference>
<dbReference type="Proteomes" id="UP001243989">
    <property type="component" value="Unassembled WGS sequence"/>
</dbReference>
<comment type="caution">
    <text evidence="2">The sequence shown here is derived from an EMBL/GenBank/DDBJ whole genome shotgun (WGS) entry which is preliminary data.</text>
</comment>
<dbReference type="Pfam" id="PF14420">
    <property type="entry name" value="Clr5"/>
    <property type="match status" value="1"/>
</dbReference>
<dbReference type="AlphaFoldDB" id="A0AAJ0ELA9"/>